<dbReference type="OrthoDB" id="4741753at2"/>
<dbReference type="InterPro" id="IPR003399">
    <property type="entry name" value="Mce/MlaD"/>
</dbReference>
<dbReference type="InterPro" id="IPR024516">
    <property type="entry name" value="Mce_C"/>
</dbReference>
<evidence type="ECO:0000313" key="3">
    <source>
        <dbReference type="EMBL" id="SHG05808.1"/>
    </source>
</evidence>
<reference evidence="3 4" key="1">
    <citation type="submission" date="2016-11" db="EMBL/GenBank/DDBJ databases">
        <authorList>
            <person name="Jaros S."/>
            <person name="Januszkiewicz K."/>
            <person name="Wedrychowicz H."/>
        </authorList>
    </citation>
    <scope>NUCLEOTIDE SEQUENCE [LARGE SCALE GENOMIC DNA]</scope>
    <source>
        <strain evidence="3 4">DSM 45627</strain>
    </source>
</reference>
<organism evidence="3 4">
    <name type="scientific">Jatrophihabitans endophyticus</name>
    <dbReference type="NCBI Taxonomy" id="1206085"/>
    <lineage>
        <taxon>Bacteria</taxon>
        <taxon>Bacillati</taxon>
        <taxon>Actinomycetota</taxon>
        <taxon>Actinomycetes</taxon>
        <taxon>Jatrophihabitantales</taxon>
        <taxon>Jatrophihabitantaceae</taxon>
        <taxon>Jatrophihabitans</taxon>
    </lineage>
</organism>
<feature type="domain" description="Mce/MlaD" evidence="1">
    <location>
        <begin position="40"/>
        <end position="116"/>
    </location>
</feature>
<keyword evidence="4" id="KW-1185">Reference proteome</keyword>
<evidence type="ECO:0000313" key="4">
    <source>
        <dbReference type="Proteomes" id="UP000186132"/>
    </source>
</evidence>
<dbReference type="InterPro" id="IPR052336">
    <property type="entry name" value="MlaD_Phospholipid_Transporter"/>
</dbReference>
<dbReference type="STRING" id="1206085.SAMN05443575_1251"/>
<dbReference type="InterPro" id="IPR005693">
    <property type="entry name" value="Mce"/>
</dbReference>
<gene>
    <name evidence="3" type="ORF">SAMN05443575_1251</name>
</gene>
<dbReference type="Pfam" id="PF11887">
    <property type="entry name" value="Mce4_CUP1"/>
    <property type="match status" value="1"/>
</dbReference>
<dbReference type="GO" id="GO:0005576">
    <property type="term" value="C:extracellular region"/>
    <property type="evidence" value="ECO:0007669"/>
    <property type="project" value="TreeGrafter"/>
</dbReference>
<dbReference type="Proteomes" id="UP000186132">
    <property type="component" value="Unassembled WGS sequence"/>
</dbReference>
<proteinExistence type="predicted"/>
<dbReference type="NCBIfam" id="TIGR00996">
    <property type="entry name" value="Mtu_fam_mce"/>
    <property type="match status" value="1"/>
</dbReference>
<dbReference type="Pfam" id="PF02470">
    <property type="entry name" value="MlaD"/>
    <property type="match status" value="1"/>
</dbReference>
<evidence type="ECO:0000259" key="1">
    <source>
        <dbReference type="Pfam" id="PF02470"/>
    </source>
</evidence>
<dbReference type="EMBL" id="FQVU01000002">
    <property type="protein sequence ID" value="SHG05808.1"/>
    <property type="molecule type" value="Genomic_DNA"/>
</dbReference>
<dbReference type="PANTHER" id="PTHR33371:SF16">
    <property type="entry name" value="MCE-FAMILY PROTEIN MCE3F"/>
    <property type="match status" value="1"/>
</dbReference>
<feature type="domain" description="Mammalian cell entry C-terminal" evidence="2">
    <location>
        <begin position="126"/>
        <end position="282"/>
    </location>
</feature>
<evidence type="ECO:0000259" key="2">
    <source>
        <dbReference type="Pfam" id="PF11887"/>
    </source>
</evidence>
<sequence>MLRRSTKIQLILFVILTLVGVSYVSAEYVGLAKNVFSDGCTVSADFKDSGGIFTNAEVTYRGVTVGKVGEIHLRREGIRVDLDIEDCGDSHVPTSAAARVNNRSVVGEQYVDLIPPNGRGPFFKGGERIPQSRTSIPTPTNVLLTNLNRLVQSVPLDDLRTTVSELGKAFDGRGNDLARLLDSTSLLLDGAQRNLPDTIALINNSATVLQTQLDVAPSLQSYTKSLKLLSEQLKKSDPDIRRLLDTGPDDLTTVQKLIQDNRTDLGMLLANLATVGDLIVNHLDGTEQILELYPALAAGGQSAVRADSLSSGHNVGALGLVLTNANDPADCGAPRGGRQGYQGTKIRDPSQTGPIAPNVAARCTASAGSGVNVRGAQNVPGAPPISTAGSGTSYPRAITKDMVQVDTSLKHVNLGDAGWLAVLTASLR</sequence>
<accession>A0A1M5GQ73</accession>
<name>A0A1M5GQ73_9ACTN</name>
<dbReference type="PANTHER" id="PTHR33371">
    <property type="entry name" value="INTERMEMBRANE PHOSPHOLIPID TRANSPORT SYSTEM BINDING PROTEIN MLAD-RELATED"/>
    <property type="match status" value="1"/>
</dbReference>
<dbReference type="AlphaFoldDB" id="A0A1M5GQ73"/>
<protein>
    <submittedName>
        <fullName evidence="3">Phospholipid/cholesterol/gamma-HCH transport system substrate-binding protein</fullName>
    </submittedName>
</protein>
<dbReference type="RefSeq" id="WP_073387709.1">
    <property type="nucleotide sequence ID" value="NZ_FQVU01000002.1"/>
</dbReference>